<evidence type="ECO:0000256" key="2">
    <source>
        <dbReference type="ARBA" id="ARBA00011881"/>
    </source>
</evidence>
<dbReference type="CDD" id="cd03444">
    <property type="entry name" value="Thioesterase_II_repeat1"/>
    <property type="match status" value="1"/>
</dbReference>
<dbReference type="GO" id="GO:0009062">
    <property type="term" value="P:fatty acid catabolic process"/>
    <property type="evidence" value="ECO:0007669"/>
    <property type="project" value="TreeGrafter"/>
</dbReference>
<comment type="caution">
    <text evidence="11">The sequence shown here is derived from an EMBL/GenBank/DDBJ whole genome shotgun (WGS) entry which is preliminary data.</text>
</comment>
<evidence type="ECO:0000256" key="1">
    <source>
        <dbReference type="ARBA" id="ARBA00006538"/>
    </source>
</evidence>
<keyword evidence="3" id="KW-0378">Hydrolase</keyword>
<reference evidence="11" key="1">
    <citation type="submission" date="2022-01" db="EMBL/GenBank/DDBJ databases">
        <authorList>
            <person name="Karlyshev A.V."/>
            <person name="Jaspars M."/>
        </authorList>
    </citation>
    <scope>NUCLEOTIDE SEQUENCE</scope>
    <source>
        <strain evidence="11">AGSA3-2</strain>
    </source>
</reference>
<feature type="domain" description="Acyl-CoA thioesterase-like N-terminal HotDog" evidence="10">
    <location>
        <begin position="31"/>
        <end position="109"/>
    </location>
</feature>
<dbReference type="PANTHER" id="PTHR11066">
    <property type="entry name" value="ACYL-COA THIOESTERASE"/>
    <property type="match status" value="1"/>
</dbReference>
<dbReference type="RefSeq" id="WP_080530835.1">
    <property type="nucleotide sequence ID" value="NZ_CBDDTQ010000002.1"/>
</dbReference>
<sequence length="291" mass="33061">MRESVAELMNRFTLERLEDNLFRGQTEANGQRSIFGGLVAGQALLAASMTVSEDRPAHSLHAYFLRPGDIRVPVIYDVDRIRDGKSFTTRRVNAIQHGRPIFSLSASFQVEEEGGRHQNTMPDVPEPDSLESDESARMRVVEQIPEQFRDAFLRERPVEFRPVTPKDLFAPESREPLKRFWFRVSDRVTADRMTQRALLAYCSDFGFMGTAMQPHGMTFWQSDIQCASIDHAMWFYDDFQVDDWLLYDCQSPGAAGARGLTFGAIYRQDGTLVASVAQEGLMRLRPSAKPV</sequence>
<dbReference type="PANTHER" id="PTHR11066:SF34">
    <property type="entry name" value="ACYL-COENZYME A THIOESTERASE 8"/>
    <property type="match status" value="1"/>
</dbReference>
<dbReference type="Pfam" id="PF13622">
    <property type="entry name" value="4HBT_3"/>
    <property type="match status" value="1"/>
</dbReference>
<keyword evidence="12" id="KW-1185">Reference proteome</keyword>
<dbReference type="CDD" id="cd03445">
    <property type="entry name" value="Thioesterase_II_repeat2"/>
    <property type="match status" value="1"/>
</dbReference>
<dbReference type="InterPro" id="IPR003703">
    <property type="entry name" value="Acyl_CoA_thio"/>
</dbReference>
<evidence type="ECO:0000256" key="3">
    <source>
        <dbReference type="ARBA" id="ARBA00022801"/>
    </source>
</evidence>
<proteinExistence type="inferred from homology"/>
<dbReference type="NCBIfam" id="TIGR00189">
    <property type="entry name" value="tesB"/>
    <property type="match status" value="1"/>
</dbReference>
<dbReference type="Pfam" id="PF02551">
    <property type="entry name" value="Acyl_CoA_thio"/>
    <property type="match status" value="1"/>
</dbReference>
<evidence type="ECO:0000259" key="9">
    <source>
        <dbReference type="Pfam" id="PF02551"/>
    </source>
</evidence>
<evidence type="ECO:0000313" key="12">
    <source>
        <dbReference type="Proteomes" id="UP001107961"/>
    </source>
</evidence>
<comment type="catalytic activity">
    <reaction evidence="6">
        <text>a fatty acyl-CoA + H2O = a fatty acid + CoA + H(+)</text>
        <dbReference type="Rhea" id="RHEA:16781"/>
        <dbReference type="ChEBI" id="CHEBI:15377"/>
        <dbReference type="ChEBI" id="CHEBI:15378"/>
        <dbReference type="ChEBI" id="CHEBI:28868"/>
        <dbReference type="ChEBI" id="CHEBI:57287"/>
        <dbReference type="ChEBI" id="CHEBI:77636"/>
        <dbReference type="EC" id="3.1.2.20"/>
    </reaction>
    <physiologicalReaction direction="left-to-right" evidence="6">
        <dbReference type="Rhea" id="RHEA:16782"/>
    </physiologicalReaction>
</comment>
<comment type="similarity">
    <text evidence="1">Belongs to the C/M/P thioester hydrolase family.</text>
</comment>
<evidence type="ECO:0000259" key="10">
    <source>
        <dbReference type="Pfam" id="PF13622"/>
    </source>
</evidence>
<evidence type="ECO:0000256" key="8">
    <source>
        <dbReference type="ARBA" id="ARBA00079653"/>
    </source>
</evidence>
<evidence type="ECO:0000313" key="11">
    <source>
        <dbReference type="EMBL" id="MCE7509287.1"/>
    </source>
</evidence>
<dbReference type="Gene3D" id="2.40.160.210">
    <property type="entry name" value="Acyl-CoA thioesterase, double hotdog domain"/>
    <property type="match status" value="1"/>
</dbReference>
<dbReference type="GO" id="GO:0005829">
    <property type="term" value="C:cytosol"/>
    <property type="evidence" value="ECO:0007669"/>
    <property type="project" value="TreeGrafter"/>
</dbReference>
<dbReference type="InterPro" id="IPR042171">
    <property type="entry name" value="Acyl-CoA_hotdog"/>
</dbReference>
<dbReference type="Proteomes" id="UP001107961">
    <property type="component" value="Unassembled WGS sequence"/>
</dbReference>
<dbReference type="GO" id="GO:0047617">
    <property type="term" value="F:fatty acyl-CoA hydrolase activity"/>
    <property type="evidence" value="ECO:0007669"/>
    <property type="project" value="UniProtKB-EC"/>
</dbReference>
<dbReference type="EMBL" id="JAJVKT010000013">
    <property type="protein sequence ID" value="MCE7509287.1"/>
    <property type="molecule type" value="Genomic_DNA"/>
</dbReference>
<dbReference type="InterPro" id="IPR029069">
    <property type="entry name" value="HotDog_dom_sf"/>
</dbReference>
<dbReference type="FunFam" id="2.40.160.210:FF:000001">
    <property type="entry name" value="Acyl-CoA thioesterase II"/>
    <property type="match status" value="1"/>
</dbReference>
<accession>A0A9Q3W6P3</accession>
<gene>
    <name evidence="11" type="primary">tesB</name>
    <name evidence="11" type="ORF">LZG35_11620</name>
</gene>
<dbReference type="EC" id="3.1.2.20" evidence="5"/>
<comment type="subunit">
    <text evidence="2">Homotetramer.</text>
</comment>
<dbReference type="InterPro" id="IPR025652">
    <property type="entry name" value="TesB_C"/>
</dbReference>
<feature type="domain" description="Acyl-CoA thioesterase 2 C-terminal" evidence="9">
    <location>
        <begin position="150"/>
        <end position="281"/>
    </location>
</feature>
<evidence type="ECO:0000256" key="6">
    <source>
        <dbReference type="ARBA" id="ARBA00050943"/>
    </source>
</evidence>
<organism evidence="11 12">
    <name type="scientific">Alloalcanivorax xenomutans</name>
    <dbReference type="NCBI Taxonomy" id="1094342"/>
    <lineage>
        <taxon>Bacteria</taxon>
        <taxon>Pseudomonadati</taxon>
        <taxon>Pseudomonadota</taxon>
        <taxon>Gammaproteobacteria</taxon>
        <taxon>Oceanospirillales</taxon>
        <taxon>Alcanivoracaceae</taxon>
        <taxon>Alloalcanivorax</taxon>
    </lineage>
</organism>
<dbReference type="GO" id="GO:0006637">
    <property type="term" value="P:acyl-CoA metabolic process"/>
    <property type="evidence" value="ECO:0007669"/>
    <property type="project" value="InterPro"/>
</dbReference>
<protein>
    <recommendedName>
        <fullName evidence="7">Acyl-CoA thioesterase 2</fullName>
        <ecNumber evidence="5">3.1.2.20</ecNumber>
    </recommendedName>
    <alternativeName>
        <fullName evidence="8">Thioesterase II</fullName>
    </alternativeName>
</protein>
<dbReference type="KEGG" id="axe:P40_08760"/>
<name>A0A9Q3W6P3_9GAMM</name>
<dbReference type="InterPro" id="IPR049449">
    <property type="entry name" value="TesB_ACOT8-like_N"/>
</dbReference>
<keyword evidence="4" id="KW-0443">Lipid metabolism</keyword>
<dbReference type="AlphaFoldDB" id="A0A9Q3W6P3"/>
<evidence type="ECO:0000256" key="4">
    <source>
        <dbReference type="ARBA" id="ARBA00023098"/>
    </source>
</evidence>
<evidence type="ECO:0000256" key="7">
    <source>
        <dbReference type="ARBA" id="ARBA00071120"/>
    </source>
</evidence>
<evidence type="ECO:0000256" key="5">
    <source>
        <dbReference type="ARBA" id="ARBA00038894"/>
    </source>
</evidence>
<dbReference type="SUPFAM" id="SSF54637">
    <property type="entry name" value="Thioesterase/thiol ester dehydrase-isomerase"/>
    <property type="match status" value="2"/>
</dbReference>